<feature type="compositionally biased region" description="Low complexity" evidence="21">
    <location>
        <begin position="18"/>
        <end position="46"/>
    </location>
</feature>
<evidence type="ECO:0000256" key="5">
    <source>
        <dbReference type="ARBA" id="ARBA00022737"/>
    </source>
</evidence>
<keyword evidence="6 19" id="KW-0547">Nucleotide-binding</keyword>
<feature type="region of interest" description="Disordered" evidence="21">
    <location>
        <begin position="1206"/>
        <end position="1238"/>
    </location>
</feature>
<dbReference type="PANTHER" id="PTHR11042:SF160">
    <property type="entry name" value="EUKARYOTIC TRANSLATION INITIATION FACTOR 2-ALPHA KINASE 1"/>
    <property type="match status" value="1"/>
</dbReference>
<evidence type="ECO:0000256" key="11">
    <source>
        <dbReference type="ARBA" id="ARBA00023193"/>
    </source>
</evidence>
<feature type="region of interest" description="Disordered" evidence="21">
    <location>
        <begin position="1299"/>
        <end position="1341"/>
    </location>
</feature>
<organism evidence="23 24">
    <name type="scientific">Entomortierella parvispora</name>
    <dbReference type="NCBI Taxonomy" id="205924"/>
    <lineage>
        <taxon>Eukaryota</taxon>
        <taxon>Fungi</taxon>
        <taxon>Fungi incertae sedis</taxon>
        <taxon>Mucoromycota</taxon>
        <taxon>Mortierellomycotina</taxon>
        <taxon>Mortierellomycetes</taxon>
        <taxon>Mortierellales</taxon>
        <taxon>Mortierellaceae</taxon>
        <taxon>Entomortierella</taxon>
    </lineage>
</organism>
<dbReference type="InterPro" id="IPR050339">
    <property type="entry name" value="CC_SR_Kinase"/>
</dbReference>
<evidence type="ECO:0000256" key="13">
    <source>
        <dbReference type="ARBA" id="ARBA00040433"/>
    </source>
</evidence>
<feature type="region of interest" description="Disordered" evidence="21">
    <location>
        <begin position="388"/>
        <end position="407"/>
    </location>
</feature>
<feature type="compositionally biased region" description="Polar residues" evidence="21">
    <location>
        <begin position="1206"/>
        <end position="1229"/>
    </location>
</feature>
<feature type="compositionally biased region" description="Basic and acidic residues" evidence="21">
    <location>
        <begin position="643"/>
        <end position="667"/>
    </location>
</feature>
<keyword evidence="8 19" id="KW-0067">ATP-binding</keyword>
<dbReference type="GO" id="GO:0017148">
    <property type="term" value="P:negative regulation of translation"/>
    <property type="evidence" value="ECO:0007669"/>
    <property type="project" value="UniProtKB-KW"/>
</dbReference>
<dbReference type="Proteomes" id="UP000827284">
    <property type="component" value="Unassembled WGS sequence"/>
</dbReference>
<comment type="subunit">
    <text evidence="16">Synthesized in an inactive form that binds to the N-terminal domain of CDC37. Has to be associated with a multiprotein complex containing Hsp90, CDC37 and PPP5C for maturation and activation by autophosphorylation. The phosphatase PPP5C modulates this activation. Homodimer; homodimerizes in presence of heme, forming a disulfide-linked inactive homodimer. Interacts with DELE1; binds both to full-length DELE1 and processed form of DELE1 (S-DELE1) in response to stress, leading to activate its protein kinase activity and trigger the integrated stress response (ISR).</text>
</comment>
<evidence type="ECO:0000256" key="2">
    <source>
        <dbReference type="ARBA" id="ARBA00022527"/>
    </source>
</evidence>
<keyword evidence="4" id="KW-0808">Transferase</keyword>
<dbReference type="Pfam" id="PF22949">
    <property type="entry name" value="HRI2_3H"/>
    <property type="match status" value="1"/>
</dbReference>
<evidence type="ECO:0000256" key="15">
    <source>
        <dbReference type="ARBA" id="ARBA00042914"/>
    </source>
</evidence>
<dbReference type="PROSITE" id="PS50011">
    <property type="entry name" value="PROTEIN_KINASE_DOM"/>
    <property type="match status" value="1"/>
</dbReference>
<feature type="coiled-coil region" evidence="20">
    <location>
        <begin position="1342"/>
        <end position="1376"/>
    </location>
</feature>
<evidence type="ECO:0000256" key="8">
    <source>
        <dbReference type="ARBA" id="ARBA00022840"/>
    </source>
</evidence>
<feature type="region of interest" description="Disordered" evidence="21">
    <location>
        <begin position="418"/>
        <end position="441"/>
    </location>
</feature>
<dbReference type="InterPro" id="IPR008271">
    <property type="entry name" value="Ser/Thr_kinase_AS"/>
</dbReference>
<keyword evidence="10" id="KW-1015">Disulfide bond</keyword>
<feature type="compositionally biased region" description="Low complexity" evidence="21">
    <location>
        <begin position="1071"/>
        <end position="1084"/>
    </location>
</feature>
<dbReference type="OrthoDB" id="1405469at2759"/>
<evidence type="ECO:0000256" key="4">
    <source>
        <dbReference type="ARBA" id="ARBA00022679"/>
    </source>
</evidence>
<evidence type="ECO:0000256" key="1">
    <source>
        <dbReference type="ARBA" id="ARBA00012513"/>
    </source>
</evidence>
<dbReference type="GO" id="GO:0005737">
    <property type="term" value="C:cytoplasm"/>
    <property type="evidence" value="ECO:0007669"/>
    <property type="project" value="TreeGrafter"/>
</dbReference>
<proteinExistence type="inferred from homology"/>
<evidence type="ECO:0000259" key="22">
    <source>
        <dbReference type="PROSITE" id="PS50011"/>
    </source>
</evidence>
<dbReference type="InterPro" id="IPR017441">
    <property type="entry name" value="Protein_kinase_ATP_BS"/>
</dbReference>
<feature type="compositionally biased region" description="Acidic residues" evidence="21">
    <location>
        <begin position="203"/>
        <end position="219"/>
    </location>
</feature>
<evidence type="ECO:0000256" key="10">
    <source>
        <dbReference type="ARBA" id="ARBA00023157"/>
    </source>
</evidence>
<dbReference type="Gene3D" id="3.30.200.20">
    <property type="entry name" value="Phosphorylase Kinase, domain 1"/>
    <property type="match status" value="1"/>
</dbReference>
<feature type="binding site" evidence="19">
    <location>
        <position position="497"/>
    </location>
    <ligand>
        <name>ATP</name>
        <dbReference type="ChEBI" id="CHEBI:30616"/>
    </ligand>
</feature>
<comment type="caution">
    <text evidence="23">The sequence shown here is derived from an EMBL/GenBank/DDBJ whole genome shotgun (WGS) entry which is preliminary data.</text>
</comment>
<evidence type="ECO:0000256" key="3">
    <source>
        <dbReference type="ARBA" id="ARBA00022553"/>
    </source>
</evidence>
<feature type="compositionally biased region" description="Polar residues" evidence="21">
    <location>
        <begin position="1042"/>
        <end position="1062"/>
    </location>
</feature>
<feature type="region of interest" description="Disordered" evidence="21">
    <location>
        <begin position="1037"/>
        <end position="1084"/>
    </location>
</feature>
<dbReference type="PANTHER" id="PTHR11042">
    <property type="entry name" value="EUKARYOTIC TRANSLATION INITIATION FACTOR 2-ALPHA KINASE EIF2-ALPHA KINASE -RELATED"/>
    <property type="match status" value="1"/>
</dbReference>
<dbReference type="PROSITE" id="PS00108">
    <property type="entry name" value="PROTEIN_KINASE_ST"/>
    <property type="match status" value="1"/>
</dbReference>
<dbReference type="SMART" id="SM00220">
    <property type="entry name" value="S_TKc"/>
    <property type="match status" value="1"/>
</dbReference>
<evidence type="ECO:0000256" key="20">
    <source>
        <dbReference type="SAM" id="Coils"/>
    </source>
</evidence>
<feature type="compositionally biased region" description="Acidic residues" evidence="21">
    <location>
        <begin position="170"/>
        <end position="188"/>
    </location>
</feature>
<keyword evidence="24" id="KW-1185">Reference proteome</keyword>
<sequence>MHKGMATNAPEKRPLGRSAPWSPRSSNNNNSNSTTTTTPTGTNPATRISLPGSSLNANCRQGPRGQDSFGSSNQIAMPDRTERRLTRNTTVMTLHSDSESDYEHSQGFDGEHHDALFSDSQSYNFDSGLTSILSGGSNIDLSHLSAGMQTARDAMSGSYRRFAFQGQGSSEEDEDEDDLTENTEDENGMDAAGMFNQDSDVNFTEEDEDSDDDDDDSENGAEHGASPRNSALGRYLLAPMGFDDNESTETATGVEGYGEAAERFQIFAGVNEFDESDQVGLDDHPYQVIPKSRKRDQERILESKRRQGKLLLVSLLDNFCLLYDQSPERNRKLFYVICKTLSNMGIIDEEYLEEMSAVRSSYQRAFRSLVLSALTSIKQEQMIMDSRRIMAPPSTPTDNQEDGKGRGIASQEHKFADSLSSTGMGPSSYLHTPGPSTASFPPPSAMMRTLSFGDMFDNDPTRYKHDFTEISKLGKGGFACVFKARNKLDGIEYAIKKIRLRGGVKVRYEKIFREIKFLARLDHKNVIRYYSSWLEHADYPVSKRELYGAQGGKNLESQGDYDDEYDDDEYGDEDEDTNTMSVQDESSAFDRPRRRSVDYFSPHAEQHAEHPEDLSMGIVFGEDEDDDNSNDISFDHSQGGYTSHHEADNDGKATERSLQGEDMERTHSASSTLTSRAIPGAAPRRKHLSPTVSQEMQGKPPTWVDRDSSSGPNKTPRDSSRHSLSNSFSALSSSIEEIQRSLPSSYSGSGLGSRYGHSTSGDRTQDLLHEENYELRPFSFPNVREVDRKNFAGGGIGGLHGMGASRNDRDQRKLRNSTGQLVTRDLTLFIQMQLCQTTLQDYLVFRNERPTALKRPRKEMNRRTSKTGKSRFGILSTEDDQTTHSTPSSPHEQTCHKDLVDPAANQHIFREIVEGVAYIHDQDMIHRDLKPSNIFLGMPAGTEHQRSIRQEMMAAMGQDMSPGTMTAPLSMMDSGDASMLYHGRSPSYMLTADDNCSPPIALTKEQVQEELFMNIETMVPKIGDFGLVTDMEGGATLDAESGSIQDSSVVPPSPGALSTASPTPMLRRHSSAVTTGSRSSRTRTTAVGTVTYASPEQLARPNLGYDQKADIYSLGIIFFELYHPFSTLMERHAVLKTLRHGELPTDFVSRWPKEAAFVLWLMAEDPRLRPSAREILEFDLIRKPKEETATSTAAATCSVTGAVHGSSPTGVTSMVTPTPASVSKGNGTSKNEELKSNGQAKRDMLGLGLMNAENLDSNINGCGALARILCEGCQVQCQCPRSVENSPITHVPVESTVTATEDDATRCDKSLASGSHPTHRRTSSKLKAGKDSPSPKMDYNQLAEQTEKVKRLEQSMAALRAENKALLDRIQELEFEKEQNAWKSH</sequence>
<feature type="compositionally biased region" description="Low complexity" evidence="21">
    <location>
        <begin position="741"/>
        <end position="758"/>
    </location>
</feature>
<evidence type="ECO:0000256" key="16">
    <source>
        <dbReference type="ARBA" id="ARBA00046654"/>
    </source>
</evidence>
<keyword evidence="3" id="KW-0597">Phosphoprotein</keyword>
<feature type="region of interest" description="Disordered" evidence="21">
    <location>
        <begin position="853"/>
        <end position="895"/>
    </location>
</feature>
<keyword evidence="5" id="KW-0677">Repeat</keyword>
<dbReference type="EMBL" id="BQFW01000010">
    <property type="protein sequence ID" value="GJJ75183.1"/>
    <property type="molecule type" value="Genomic_DNA"/>
</dbReference>
<evidence type="ECO:0000256" key="14">
    <source>
        <dbReference type="ARBA" id="ARBA00042456"/>
    </source>
</evidence>
<evidence type="ECO:0000256" key="6">
    <source>
        <dbReference type="ARBA" id="ARBA00022741"/>
    </source>
</evidence>
<accession>A0A9P3HF43</accession>
<evidence type="ECO:0000256" key="12">
    <source>
        <dbReference type="ARBA" id="ARBA00037982"/>
    </source>
</evidence>
<feature type="region of interest" description="Disordered" evidence="21">
    <location>
        <begin position="741"/>
        <end position="763"/>
    </location>
</feature>
<feature type="region of interest" description="Disordered" evidence="21">
    <location>
        <begin position="163"/>
        <end position="232"/>
    </location>
</feature>
<evidence type="ECO:0000256" key="17">
    <source>
        <dbReference type="ARBA" id="ARBA00048659"/>
    </source>
</evidence>
<dbReference type="Gene3D" id="1.10.510.10">
    <property type="entry name" value="Transferase(Phosphotransferase) domain 1"/>
    <property type="match status" value="1"/>
</dbReference>
<comment type="similarity">
    <text evidence="12">Belongs to the protein kinase superfamily. Ser/Thr protein kinase family. GCN2 subfamily.</text>
</comment>
<dbReference type="PROSITE" id="PS00107">
    <property type="entry name" value="PROTEIN_KINASE_ATP"/>
    <property type="match status" value="1"/>
</dbReference>
<feature type="region of interest" description="Disordered" evidence="21">
    <location>
        <begin position="619"/>
        <end position="726"/>
    </location>
</feature>
<evidence type="ECO:0000256" key="18">
    <source>
        <dbReference type="ARBA" id="ARBA00048977"/>
    </source>
</evidence>
<evidence type="ECO:0000256" key="7">
    <source>
        <dbReference type="ARBA" id="ARBA00022777"/>
    </source>
</evidence>
<name>A0A9P3HF43_9FUNG</name>
<reference evidence="23" key="1">
    <citation type="submission" date="2021-11" db="EMBL/GenBank/DDBJ databases">
        <authorList>
            <person name="Herlambang A."/>
            <person name="Guo Y."/>
            <person name="Takashima Y."/>
            <person name="Nishizawa T."/>
        </authorList>
    </citation>
    <scope>NUCLEOTIDE SEQUENCE</scope>
    <source>
        <strain evidence="23">E1425</strain>
    </source>
</reference>
<feature type="compositionally biased region" description="Polar residues" evidence="21">
    <location>
        <begin position="883"/>
        <end position="892"/>
    </location>
</feature>
<evidence type="ECO:0000256" key="21">
    <source>
        <dbReference type="SAM" id="MobiDB-lite"/>
    </source>
</evidence>
<dbReference type="SUPFAM" id="SSF56112">
    <property type="entry name" value="Protein kinase-like (PK-like)"/>
    <property type="match status" value="1"/>
</dbReference>
<dbReference type="GO" id="GO:0005524">
    <property type="term" value="F:ATP binding"/>
    <property type="evidence" value="ECO:0007669"/>
    <property type="project" value="UniProtKB-UniRule"/>
</dbReference>
<comment type="catalytic activity">
    <reaction evidence="18">
        <text>L-seryl-[protein] + ATP = O-phospho-L-seryl-[protein] + ADP + H(+)</text>
        <dbReference type="Rhea" id="RHEA:17989"/>
        <dbReference type="Rhea" id="RHEA-COMP:9863"/>
        <dbReference type="Rhea" id="RHEA-COMP:11604"/>
        <dbReference type="ChEBI" id="CHEBI:15378"/>
        <dbReference type="ChEBI" id="CHEBI:29999"/>
        <dbReference type="ChEBI" id="CHEBI:30616"/>
        <dbReference type="ChEBI" id="CHEBI:83421"/>
        <dbReference type="ChEBI" id="CHEBI:456216"/>
        <dbReference type="EC" id="2.7.11.1"/>
    </reaction>
    <physiologicalReaction direction="left-to-right" evidence="18">
        <dbReference type="Rhea" id="RHEA:17990"/>
    </physiologicalReaction>
</comment>
<dbReference type="Pfam" id="PF00069">
    <property type="entry name" value="Pkinase"/>
    <property type="match status" value="3"/>
</dbReference>
<feature type="region of interest" description="Disordered" evidence="21">
    <location>
        <begin position="550"/>
        <end position="594"/>
    </location>
</feature>
<evidence type="ECO:0000256" key="9">
    <source>
        <dbReference type="ARBA" id="ARBA00022843"/>
    </source>
</evidence>
<keyword evidence="2" id="KW-0723">Serine/threonine-protein kinase</keyword>
<evidence type="ECO:0000313" key="23">
    <source>
        <dbReference type="EMBL" id="GJJ75183.1"/>
    </source>
</evidence>
<dbReference type="InterPro" id="IPR000719">
    <property type="entry name" value="Prot_kinase_dom"/>
</dbReference>
<feature type="region of interest" description="Disordered" evidence="21">
    <location>
        <begin position="1"/>
        <end position="86"/>
    </location>
</feature>
<evidence type="ECO:0000256" key="19">
    <source>
        <dbReference type="PROSITE-ProRule" id="PRU10141"/>
    </source>
</evidence>
<dbReference type="InterPro" id="IPR011009">
    <property type="entry name" value="Kinase-like_dom_sf"/>
</dbReference>
<dbReference type="EC" id="2.7.11.1" evidence="1"/>
<dbReference type="GO" id="GO:0005634">
    <property type="term" value="C:nucleus"/>
    <property type="evidence" value="ECO:0007669"/>
    <property type="project" value="TreeGrafter"/>
</dbReference>
<protein>
    <recommendedName>
        <fullName evidence="13">Eukaryotic translation initiation factor 2-alpha kinase 1</fullName>
        <ecNumber evidence="1">2.7.11.1</ecNumber>
    </recommendedName>
    <alternativeName>
        <fullName evidence="15">Heme-regulated eukaryotic initiation factor eIF-2-alpha kinase</fullName>
    </alternativeName>
    <alternativeName>
        <fullName evidence="14">Hemin-sensitive initiation factor 2-alpha kinase</fullName>
    </alternativeName>
</protein>
<feature type="compositionally biased region" description="Acidic residues" evidence="21">
    <location>
        <begin position="559"/>
        <end position="577"/>
    </location>
</feature>
<keyword evidence="7" id="KW-0418">Kinase</keyword>
<dbReference type="GO" id="GO:0004694">
    <property type="term" value="F:eukaryotic translation initiation factor 2alpha kinase activity"/>
    <property type="evidence" value="ECO:0007669"/>
    <property type="project" value="TreeGrafter"/>
</dbReference>
<reference evidence="23" key="2">
    <citation type="journal article" date="2022" name="Microbiol. Resour. Announc.">
        <title>Whole-Genome Sequence of Entomortierella parvispora E1425, a Mucoromycotan Fungus Associated with Burkholderiaceae-Related Endosymbiotic Bacteria.</title>
        <authorList>
            <person name="Herlambang A."/>
            <person name="Guo Y."/>
            <person name="Takashima Y."/>
            <person name="Narisawa K."/>
            <person name="Ohta H."/>
            <person name="Nishizawa T."/>
        </authorList>
    </citation>
    <scope>NUCLEOTIDE SEQUENCE</scope>
    <source>
        <strain evidence="23">E1425</strain>
    </source>
</reference>
<keyword evidence="9" id="KW-0832">Ubl conjugation</keyword>
<evidence type="ECO:0000313" key="24">
    <source>
        <dbReference type="Proteomes" id="UP000827284"/>
    </source>
</evidence>
<keyword evidence="20" id="KW-0175">Coiled coil</keyword>
<comment type="catalytic activity">
    <reaction evidence="17">
        <text>L-threonyl-[protein] + ATP = O-phospho-L-threonyl-[protein] + ADP + H(+)</text>
        <dbReference type="Rhea" id="RHEA:46608"/>
        <dbReference type="Rhea" id="RHEA-COMP:11060"/>
        <dbReference type="Rhea" id="RHEA-COMP:11605"/>
        <dbReference type="ChEBI" id="CHEBI:15378"/>
        <dbReference type="ChEBI" id="CHEBI:30013"/>
        <dbReference type="ChEBI" id="CHEBI:30616"/>
        <dbReference type="ChEBI" id="CHEBI:61977"/>
        <dbReference type="ChEBI" id="CHEBI:456216"/>
        <dbReference type="EC" id="2.7.11.1"/>
    </reaction>
    <physiologicalReaction direction="left-to-right" evidence="17">
        <dbReference type="Rhea" id="RHEA:46609"/>
    </physiologicalReaction>
</comment>
<dbReference type="InterPro" id="IPR054521">
    <property type="entry name" value="HRI2_3H"/>
</dbReference>
<keyword evidence="11" id="KW-0652">Protein synthesis inhibitor</keyword>
<feature type="domain" description="Protein kinase" evidence="22">
    <location>
        <begin position="467"/>
        <end position="1181"/>
    </location>
</feature>
<gene>
    <name evidence="23" type="ORF">EMPS_07541</name>
</gene>